<protein>
    <submittedName>
        <fullName evidence="1">Uncharacterized protein</fullName>
    </submittedName>
</protein>
<gene>
    <name evidence="1" type="ORF">AAG570_000668</name>
</gene>
<reference evidence="1 2" key="1">
    <citation type="submission" date="2024-07" db="EMBL/GenBank/DDBJ databases">
        <title>Chromosome-level genome assembly of the water stick insect Ranatra chinensis (Heteroptera: Nepidae).</title>
        <authorList>
            <person name="Liu X."/>
        </authorList>
    </citation>
    <scope>NUCLEOTIDE SEQUENCE [LARGE SCALE GENOMIC DNA]</scope>
    <source>
        <strain evidence="1">Cailab_2021Rc</strain>
        <tissue evidence="1">Muscle</tissue>
    </source>
</reference>
<dbReference type="AlphaFoldDB" id="A0ABD0ZIX9"/>
<dbReference type="InterPro" id="IPR004119">
    <property type="entry name" value="EcKL"/>
</dbReference>
<organism evidence="1 2">
    <name type="scientific">Ranatra chinensis</name>
    <dbReference type="NCBI Taxonomy" id="642074"/>
    <lineage>
        <taxon>Eukaryota</taxon>
        <taxon>Metazoa</taxon>
        <taxon>Ecdysozoa</taxon>
        <taxon>Arthropoda</taxon>
        <taxon>Hexapoda</taxon>
        <taxon>Insecta</taxon>
        <taxon>Pterygota</taxon>
        <taxon>Neoptera</taxon>
        <taxon>Paraneoptera</taxon>
        <taxon>Hemiptera</taxon>
        <taxon>Heteroptera</taxon>
        <taxon>Panheteroptera</taxon>
        <taxon>Nepomorpha</taxon>
        <taxon>Nepidae</taxon>
        <taxon>Ranatrinae</taxon>
        <taxon>Ranatra</taxon>
    </lineage>
</organism>
<keyword evidence="2" id="KW-1185">Reference proteome</keyword>
<evidence type="ECO:0000313" key="2">
    <source>
        <dbReference type="Proteomes" id="UP001558652"/>
    </source>
</evidence>
<accession>A0ABD0ZIX9</accession>
<proteinExistence type="predicted"/>
<evidence type="ECO:0000313" key="1">
    <source>
        <dbReference type="EMBL" id="KAL1140738.1"/>
    </source>
</evidence>
<dbReference type="EMBL" id="JBFDAA010000001">
    <property type="protein sequence ID" value="KAL1140738.1"/>
    <property type="molecule type" value="Genomic_DNA"/>
</dbReference>
<dbReference type="Pfam" id="PF02958">
    <property type="entry name" value="EcKL"/>
    <property type="match status" value="1"/>
</dbReference>
<comment type="caution">
    <text evidence="1">The sequence shown here is derived from an EMBL/GenBank/DDBJ whole genome shotgun (WGS) entry which is preliminary data.</text>
</comment>
<dbReference type="Proteomes" id="UP001558652">
    <property type="component" value="Unassembled WGS sequence"/>
</dbReference>
<sequence length="196" mass="22100">MTLRSVRGGRPVLSIHSSVEDRFQRANTGPKSQIIGLTVSSCGVQPGEDAWSEFRPLNLKYSELSSLLCGVRTIKQSVMAFAVPAYKNVYIFVVMELSEGWLETVLKRDALERSVSRIISVEKEDVVNKGDNYASDISRLKMYTVLGSGRMTTRSLIMKSMPVTELRAKHLGEWGLFKREIKVVIIFRENLQICLI</sequence>
<name>A0ABD0ZIX9_9HEMI</name>